<dbReference type="PANTHER" id="PTHR43081:SF20">
    <property type="entry name" value="TWO-COMPONENT RESPONSE REGULATOR"/>
    <property type="match status" value="1"/>
</dbReference>
<reference evidence="4" key="1">
    <citation type="journal article" date="2019" name="Int. J. Syst. Evol. Microbiol.">
        <title>The Global Catalogue of Microorganisms (GCM) 10K type strain sequencing project: providing services to taxonomists for standard genome sequencing and annotation.</title>
        <authorList>
            <consortium name="The Broad Institute Genomics Platform"/>
            <consortium name="The Broad Institute Genome Sequencing Center for Infectious Disease"/>
            <person name="Wu L."/>
            <person name="Ma J."/>
        </authorList>
    </citation>
    <scope>NUCLEOTIDE SEQUENCE [LARGE SCALE GENOMIC DNA]</scope>
    <source>
        <strain evidence="4">KCTC 42964</strain>
    </source>
</reference>
<dbReference type="InterPro" id="IPR029787">
    <property type="entry name" value="Nucleotide_cyclase"/>
</dbReference>
<dbReference type="Gene3D" id="3.30.70.1230">
    <property type="entry name" value="Nucleotide cyclase"/>
    <property type="match status" value="1"/>
</dbReference>
<accession>A0ABV7L2E5</accession>
<name>A0ABV7L2E5_9PROT</name>
<feature type="domain" description="Guanylate cyclase" evidence="2">
    <location>
        <begin position="263"/>
        <end position="395"/>
    </location>
</feature>
<evidence type="ECO:0000313" key="3">
    <source>
        <dbReference type="EMBL" id="MFC3228570.1"/>
    </source>
</evidence>
<evidence type="ECO:0000313" key="4">
    <source>
        <dbReference type="Proteomes" id="UP001595528"/>
    </source>
</evidence>
<keyword evidence="1" id="KW-0472">Membrane</keyword>
<dbReference type="RefSeq" id="WP_379901816.1">
    <property type="nucleotide sequence ID" value="NZ_JBHRTR010000028.1"/>
</dbReference>
<dbReference type="PANTHER" id="PTHR43081">
    <property type="entry name" value="ADENYLATE CYCLASE, TERMINAL-DIFFERENTIATION SPECIFIC-RELATED"/>
    <property type="match status" value="1"/>
</dbReference>
<feature type="transmembrane region" description="Helical" evidence="1">
    <location>
        <begin position="149"/>
        <end position="170"/>
    </location>
</feature>
<feature type="transmembrane region" description="Helical" evidence="1">
    <location>
        <begin position="121"/>
        <end position="142"/>
    </location>
</feature>
<dbReference type="Proteomes" id="UP001595528">
    <property type="component" value="Unassembled WGS sequence"/>
</dbReference>
<dbReference type="CDD" id="cd07302">
    <property type="entry name" value="CHD"/>
    <property type="match status" value="1"/>
</dbReference>
<keyword evidence="1" id="KW-1133">Transmembrane helix</keyword>
<dbReference type="EMBL" id="JBHRTR010000028">
    <property type="protein sequence ID" value="MFC3228570.1"/>
    <property type="molecule type" value="Genomic_DNA"/>
</dbReference>
<organism evidence="3 4">
    <name type="scientific">Marinibaculum pumilum</name>
    <dbReference type="NCBI Taxonomy" id="1766165"/>
    <lineage>
        <taxon>Bacteria</taxon>
        <taxon>Pseudomonadati</taxon>
        <taxon>Pseudomonadota</taxon>
        <taxon>Alphaproteobacteria</taxon>
        <taxon>Rhodospirillales</taxon>
        <taxon>Rhodospirillaceae</taxon>
        <taxon>Marinibaculum</taxon>
    </lineage>
</organism>
<feature type="transmembrane region" description="Helical" evidence="1">
    <location>
        <begin position="54"/>
        <end position="74"/>
    </location>
</feature>
<comment type="caution">
    <text evidence="3">The sequence shown here is derived from an EMBL/GenBank/DDBJ whole genome shotgun (WGS) entry which is preliminary data.</text>
</comment>
<keyword evidence="4" id="KW-1185">Reference proteome</keyword>
<dbReference type="InterPro" id="IPR050697">
    <property type="entry name" value="Adenylyl/Guanylyl_Cyclase_3/4"/>
</dbReference>
<dbReference type="InterPro" id="IPR001054">
    <property type="entry name" value="A/G_cyclase"/>
</dbReference>
<evidence type="ECO:0000256" key="1">
    <source>
        <dbReference type="SAM" id="Phobius"/>
    </source>
</evidence>
<protein>
    <submittedName>
        <fullName evidence="3">Adenylate/guanylate cyclase domain-containing protein</fullName>
    </submittedName>
</protein>
<feature type="transmembrane region" description="Helical" evidence="1">
    <location>
        <begin position="197"/>
        <end position="216"/>
    </location>
</feature>
<dbReference type="PROSITE" id="PS50125">
    <property type="entry name" value="GUANYLATE_CYCLASE_2"/>
    <property type="match status" value="1"/>
</dbReference>
<dbReference type="Pfam" id="PF00211">
    <property type="entry name" value="Guanylate_cyc"/>
    <property type="match status" value="1"/>
</dbReference>
<evidence type="ECO:0000259" key="2">
    <source>
        <dbReference type="PROSITE" id="PS50125"/>
    </source>
</evidence>
<proteinExistence type="predicted"/>
<keyword evidence="1" id="KW-0812">Transmembrane</keyword>
<sequence length="464" mass="50032">MSGAADGRMPWKDLSRDIAREELAGLAYMFWARLVALGAMAVWLALTLPFERSGLYLAAIACFALLGAPPYLLARAGRGSTWVTAAFLLLDAAILSYILVVPAPFSVEGWTPQLNLRLPSFVYFGVFLAGMALSYSPILVIWAGIASVVAWSTAFLWVAGLPGSVAYTSVDMLDRGLNSEAVIRAYLDPDAVSLTTLYNQVVFLVLVTVILALTVWRSRRLVRRQVAAEAQRGALSRYFSPNIVDEIATSGDAFGEPAVQPVAVLFADMVGFTAISERLPPSALVGLLREFHSRLARVAFAHGGTVDKYLGDAIMVHFGTPRQRPDDPVRALSCAAAMLDEIARWNAARALVGDAPVEIGIGIHYGEVLVGNIGDTQRLEYTVLGDAVNVASRLERLTRETGAGLVASDALVQAARDRGSPPESLVPGLRRDRDRMVRGRHAPVAVWTLPRPGPIPAGIHEHRS</sequence>
<dbReference type="SMART" id="SM00044">
    <property type="entry name" value="CYCc"/>
    <property type="match status" value="1"/>
</dbReference>
<dbReference type="SUPFAM" id="SSF55073">
    <property type="entry name" value="Nucleotide cyclase"/>
    <property type="match status" value="1"/>
</dbReference>
<gene>
    <name evidence="3" type="ORF">ACFOGJ_15100</name>
</gene>
<feature type="transmembrane region" description="Helical" evidence="1">
    <location>
        <begin position="81"/>
        <end position="101"/>
    </location>
</feature>
<feature type="transmembrane region" description="Helical" evidence="1">
    <location>
        <begin position="26"/>
        <end position="48"/>
    </location>
</feature>